<evidence type="ECO:0000313" key="3">
    <source>
        <dbReference type="RefSeq" id="XP_016929730.2"/>
    </source>
</evidence>
<name>A0AB39Z7K0_DROSZ</name>
<sequence>MDWIWEKTFEFWCSYFGDHVDNGFGEDSAPAPTSSPELQSSKTKSRVRFSSSTIRNYQLHELEKLGSTNAFFNFLLAQRIREVGLVGLNYLDVVNANRLVSEKHIWDSMDEMKREPYLKLAKSIRQRHMGTFQDKRKREETGYQIRRRIIYSDQKRVKSPENSAKN</sequence>
<dbReference type="AlphaFoldDB" id="A0AB39Z7K0"/>
<evidence type="ECO:0000256" key="1">
    <source>
        <dbReference type="SAM" id="MobiDB-lite"/>
    </source>
</evidence>
<organism evidence="2 3">
    <name type="scientific">Drosophila suzukii</name>
    <name type="common">Spotted-wing drosophila fruit fly</name>
    <dbReference type="NCBI Taxonomy" id="28584"/>
    <lineage>
        <taxon>Eukaryota</taxon>
        <taxon>Metazoa</taxon>
        <taxon>Ecdysozoa</taxon>
        <taxon>Arthropoda</taxon>
        <taxon>Hexapoda</taxon>
        <taxon>Insecta</taxon>
        <taxon>Pterygota</taxon>
        <taxon>Neoptera</taxon>
        <taxon>Endopterygota</taxon>
        <taxon>Diptera</taxon>
        <taxon>Brachycera</taxon>
        <taxon>Muscomorpha</taxon>
        <taxon>Ephydroidea</taxon>
        <taxon>Drosophilidae</taxon>
        <taxon>Drosophila</taxon>
        <taxon>Sophophora</taxon>
    </lineage>
</organism>
<proteinExistence type="predicted"/>
<evidence type="ECO:0000313" key="2">
    <source>
        <dbReference type="Proteomes" id="UP001652628"/>
    </source>
</evidence>
<reference evidence="3" key="1">
    <citation type="submission" date="2025-08" db="UniProtKB">
        <authorList>
            <consortium name="RefSeq"/>
        </authorList>
    </citation>
    <scope>IDENTIFICATION</scope>
</reference>
<dbReference type="GeneID" id="108009692"/>
<accession>A0AB39Z7K0</accession>
<keyword evidence="2" id="KW-1185">Reference proteome</keyword>
<dbReference type="Proteomes" id="UP001652628">
    <property type="component" value="Chromosome 2R"/>
</dbReference>
<feature type="compositionally biased region" description="Polar residues" evidence="1">
    <location>
        <begin position="31"/>
        <end position="45"/>
    </location>
</feature>
<gene>
    <name evidence="3" type="primary">LOC108009692</name>
</gene>
<dbReference type="RefSeq" id="XP_016929730.2">
    <property type="nucleotide sequence ID" value="XM_017074241.4"/>
</dbReference>
<protein>
    <submittedName>
        <fullName evidence="3">Uncharacterized protein</fullName>
    </submittedName>
</protein>
<feature type="region of interest" description="Disordered" evidence="1">
    <location>
        <begin position="26"/>
        <end position="45"/>
    </location>
</feature>